<feature type="domain" description="Peptidase M20 dimerisation" evidence="19">
    <location>
        <begin position="207"/>
        <end position="269"/>
    </location>
</feature>
<evidence type="ECO:0000256" key="11">
    <source>
        <dbReference type="ARBA" id="ARBA00038976"/>
    </source>
</evidence>
<dbReference type="PANTHER" id="PTHR43501:SF1">
    <property type="entry name" value="CYTOSOL NON-SPECIFIC DIPEPTIDASE"/>
    <property type="match status" value="1"/>
</dbReference>
<keyword evidence="9" id="KW-0170">Cobalt</keyword>
<keyword evidence="4" id="KW-0479">Metal-binding</keyword>
<comment type="similarity">
    <text evidence="13">Belongs to the peptidase M20C family.</text>
</comment>
<dbReference type="AlphaFoldDB" id="A0A1A9RE48"/>
<proteinExistence type="inferred from homology"/>
<evidence type="ECO:0000256" key="10">
    <source>
        <dbReference type="ARBA" id="ARBA00036421"/>
    </source>
</evidence>
<accession>A0A1A9RE48</accession>
<dbReference type="GO" id="GO:0070573">
    <property type="term" value="F:metallodipeptidase activity"/>
    <property type="evidence" value="ECO:0007669"/>
    <property type="project" value="TreeGrafter"/>
</dbReference>
<dbReference type="InterPro" id="IPR001160">
    <property type="entry name" value="Peptidase_M20C"/>
</dbReference>
<keyword evidence="5" id="KW-0378">Hydrolase</keyword>
<evidence type="ECO:0000256" key="1">
    <source>
        <dbReference type="ARBA" id="ARBA00001941"/>
    </source>
</evidence>
<dbReference type="NCBIfam" id="TIGR01893">
    <property type="entry name" value="aa-his-dipept"/>
    <property type="match status" value="1"/>
</dbReference>
<dbReference type="PANTHER" id="PTHR43501">
    <property type="entry name" value="CYTOSOL NON-SPECIFIC DIPEPTIDASE"/>
    <property type="match status" value="1"/>
</dbReference>
<comment type="caution">
    <text evidence="20">The sequence shown here is derived from an EMBL/GenBank/DDBJ whole genome shotgun (WGS) entry which is preliminary data.</text>
</comment>
<evidence type="ECO:0000256" key="17">
    <source>
        <dbReference type="ARBA" id="ARBA00077688"/>
    </source>
</evidence>
<evidence type="ECO:0000256" key="9">
    <source>
        <dbReference type="ARBA" id="ARBA00023285"/>
    </source>
</evidence>
<keyword evidence="6" id="KW-0862">Zinc</keyword>
<reference evidence="21" key="1">
    <citation type="submission" date="2016-05" db="EMBL/GenBank/DDBJ databases">
        <title>Draft genome of Corynebacterium afermentans subsp. afermentans LCDC 88199T.</title>
        <authorList>
            <person name="Bernier A.-M."/>
            <person name="Bernard K."/>
        </authorList>
    </citation>
    <scope>NUCLEOTIDE SEQUENCE [LARGE SCALE GENOMIC DNA]</scope>
    <source>
        <strain evidence="21">NML01-0328</strain>
    </source>
</reference>
<dbReference type="Pfam" id="PF07687">
    <property type="entry name" value="M20_dimer"/>
    <property type="match status" value="1"/>
</dbReference>
<evidence type="ECO:0000256" key="18">
    <source>
        <dbReference type="ARBA" id="ARBA00078074"/>
    </source>
</evidence>
<dbReference type="Proteomes" id="UP000078003">
    <property type="component" value="Unassembled WGS sequence"/>
</dbReference>
<evidence type="ECO:0000256" key="5">
    <source>
        <dbReference type="ARBA" id="ARBA00022801"/>
    </source>
</evidence>
<name>A0A1A9RE48_EIKCO</name>
<keyword evidence="3" id="KW-0645">Protease</keyword>
<gene>
    <name evidence="20" type="ORF">A7P85_02580</name>
</gene>
<dbReference type="Pfam" id="PF01546">
    <property type="entry name" value="Peptidase_M20"/>
    <property type="match status" value="1"/>
</dbReference>
<evidence type="ECO:0000259" key="19">
    <source>
        <dbReference type="Pfam" id="PF07687"/>
    </source>
</evidence>
<dbReference type="CDD" id="cd03890">
    <property type="entry name" value="M20_pepD"/>
    <property type="match status" value="1"/>
</dbReference>
<keyword evidence="7" id="KW-0224">Dipeptidase</keyword>
<evidence type="ECO:0000256" key="8">
    <source>
        <dbReference type="ARBA" id="ARBA00023049"/>
    </source>
</evidence>
<dbReference type="EMBL" id="LXSF01000002">
    <property type="protein sequence ID" value="OAM17256.1"/>
    <property type="molecule type" value="Genomic_DNA"/>
</dbReference>
<comment type="cofactor">
    <cofactor evidence="1">
        <name>Co(2+)</name>
        <dbReference type="ChEBI" id="CHEBI:48828"/>
    </cofactor>
</comment>
<evidence type="ECO:0000256" key="7">
    <source>
        <dbReference type="ARBA" id="ARBA00022997"/>
    </source>
</evidence>
<evidence type="ECO:0000313" key="21">
    <source>
        <dbReference type="Proteomes" id="UP000078003"/>
    </source>
</evidence>
<dbReference type="EC" id="3.4.13.18" evidence="11"/>
<evidence type="ECO:0000256" key="4">
    <source>
        <dbReference type="ARBA" id="ARBA00022723"/>
    </source>
</evidence>
<comment type="cofactor">
    <cofactor evidence="2">
        <name>Zn(2+)</name>
        <dbReference type="ChEBI" id="CHEBI:29105"/>
    </cofactor>
</comment>
<sequence length="482" mass="51990">MNPLHSLQPQAVWQWFADICAIPHPTYQEAALAEMIVARAKEKGLAVQQDEKGNIYISKPAQGAGMADKPGVILQGHIDMVAQKTPDSPHDFATDPIRPQIIDGWVHATQTTLGADNGLGSAMGLAVAFADDIEHPPLEVLLTVEEEIGMDGARQMRGDLLQGRYLINLDTEEAGCVYVGCAGGRDADLSLPFATEAAEGQHVRITVSGLLGGHSGIDIHRGHGNAIKVLTDLLARLPEESGWRLAAFHSGALRNVIPSEAEAEIVLPQAFVGALTELAGTVRAETQNELGKFADKLAIQVAPLGQGAQAASHADSRRMIDLLAAVPSGVLKWSEEFDGVVDTSNCLSVVHTKDGKFTASMLLRSLRERPKDDFCRLLGSIARLSGATLQTEQDYTGWEPHMSSALLQKTIESFAAVRGQQPQIEVVHAGLECGLMQKHLPHTEMISFGPTIKGAHSPKERVQIDTVEECWRILLDLLKRIA</sequence>
<evidence type="ECO:0000256" key="3">
    <source>
        <dbReference type="ARBA" id="ARBA00022670"/>
    </source>
</evidence>
<evidence type="ECO:0000256" key="13">
    <source>
        <dbReference type="ARBA" id="ARBA00061423"/>
    </source>
</evidence>
<dbReference type="RefSeq" id="WP_064084275.1">
    <property type="nucleotide sequence ID" value="NZ_LXSF01000002.1"/>
</dbReference>
<evidence type="ECO:0000256" key="14">
    <source>
        <dbReference type="ARBA" id="ARBA00071271"/>
    </source>
</evidence>
<dbReference type="FunFam" id="3.40.630.10:FF:000018">
    <property type="entry name" value="Aminoacyl-histidine dipeptidase PepD"/>
    <property type="match status" value="1"/>
</dbReference>
<dbReference type="GO" id="GO:0005829">
    <property type="term" value="C:cytosol"/>
    <property type="evidence" value="ECO:0007669"/>
    <property type="project" value="TreeGrafter"/>
</dbReference>
<dbReference type="InterPro" id="IPR002933">
    <property type="entry name" value="Peptidase_M20"/>
</dbReference>
<evidence type="ECO:0000256" key="12">
    <source>
        <dbReference type="ARBA" id="ARBA00044252"/>
    </source>
</evidence>
<dbReference type="SUPFAM" id="SSF53187">
    <property type="entry name" value="Zn-dependent exopeptidases"/>
    <property type="match status" value="1"/>
</dbReference>
<evidence type="ECO:0000256" key="16">
    <source>
        <dbReference type="ARBA" id="ARBA00076004"/>
    </source>
</evidence>
<evidence type="ECO:0000256" key="15">
    <source>
        <dbReference type="ARBA" id="ARBA00075285"/>
    </source>
</evidence>
<evidence type="ECO:0000313" key="20">
    <source>
        <dbReference type="EMBL" id="OAM17256.1"/>
    </source>
</evidence>
<evidence type="ECO:0000256" key="6">
    <source>
        <dbReference type="ARBA" id="ARBA00022833"/>
    </source>
</evidence>
<dbReference type="GO" id="GO:0006508">
    <property type="term" value="P:proteolysis"/>
    <property type="evidence" value="ECO:0007669"/>
    <property type="project" value="UniProtKB-KW"/>
</dbReference>
<keyword evidence="8" id="KW-0482">Metalloprotease</keyword>
<dbReference type="GO" id="GO:0046872">
    <property type="term" value="F:metal ion binding"/>
    <property type="evidence" value="ECO:0007669"/>
    <property type="project" value="UniProtKB-KW"/>
</dbReference>
<dbReference type="PIRSF" id="PIRSF016599">
    <property type="entry name" value="Xaa-His_dipept"/>
    <property type="match status" value="1"/>
</dbReference>
<dbReference type="InterPro" id="IPR011650">
    <property type="entry name" value="Peptidase_M20_dimer"/>
</dbReference>
<comment type="catalytic activity">
    <reaction evidence="10">
        <text>Hydrolysis of dipeptides, preferentially hydrophobic dipeptides including prolyl amino acids.</text>
        <dbReference type="EC" id="3.4.13.18"/>
    </reaction>
</comment>
<evidence type="ECO:0000256" key="2">
    <source>
        <dbReference type="ARBA" id="ARBA00001947"/>
    </source>
</evidence>
<dbReference type="Gene3D" id="3.40.630.10">
    <property type="entry name" value="Zn peptidases"/>
    <property type="match status" value="2"/>
</dbReference>
<protein>
    <recommendedName>
        <fullName evidence="14">Cytosol non-specific dipeptidase</fullName>
        <ecNumber evidence="11">3.4.13.18</ecNumber>
    </recommendedName>
    <alternativeName>
        <fullName evidence="17">Aminoacyl-histidine dipeptidase</fullName>
    </alternativeName>
    <alternativeName>
        <fullName evidence="16">Beta-alanyl-histidine dipeptidase</fullName>
    </alternativeName>
    <alternativeName>
        <fullName evidence="15">Carnosinase</fullName>
    </alternativeName>
    <alternativeName>
        <fullName evidence="12">Peptidase D</fullName>
    </alternativeName>
    <alternativeName>
        <fullName evidence="18">Xaa-His dipeptidase</fullName>
    </alternativeName>
</protein>
<organism evidence="20 21">
    <name type="scientific">Eikenella corrodens</name>
    <dbReference type="NCBI Taxonomy" id="539"/>
    <lineage>
        <taxon>Bacteria</taxon>
        <taxon>Pseudomonadati</taxon>
        <taxon>Pseudomonadota</taxon>
        <taxon>Betaproteobacteria</taxon>
        <taxon>Neisseriales</taxon>
        <taxon>Neisseriaceae</taxon>
        <taxon>Eikenella</taxon>
    </lineage>
</organism>
<dbReference type="FunFam" id="3.40.630.10:FF:000015">
    <property type="entry name" value="Aminoacyl-histidine dipeptidase PepD"/>
    <property type="match status" value="1"/>
</dbReference>
<dbReference type="PRINTS" id="PR00934">
    <property type="entry name" value="XHISDIPTASE"/>
</dbReference>